<feature type="chain" id="PRO_5022744396" description="Partial AB-hydrolase lipase domain-containing protein" evidence="8">
    <location>
        <begin position="18"/>
        <end position="523"/>
    </location>
</feature>
<dbReference type="Proteomes" id="UP000324832">
    <property type="component" value="Unassembled WGS sequence"/>
</dbReference>
<feature type="signal peptide" evidence="8">
    <location>
        <begin position="1"/>
        <end position="17"/>
    </location>
</feature>
<evidence type="ECO:0000313" key="10">
    <source>
        <dbReference type="EMBL" id="VVC99089.1"/>
    </source>
</evidence>
<feature type="region of interest" description="Disordered" evidence="7">
    <location>
        <begin position="38"/>
        <end position="58"/>
    </location>
</feature>
<dbReference type="PANTHER" id="PTHR11005">
    <property type="entry name" value="LYSOSOMAL ACID LIPASE-RELATED"/>
    <property type="match status" value="1"/>
</dbReference>
<organism evidence="10 11">
    <name type="scientific">Leptidea sinapis</name>
    <dbReference type="NCBI Taxonomy" id="189913"/>
    <lineage>
        <taxon>Eukaryota</taxon>
        <taxon>Metazoa</taxon>
        <taxon>Ecdysozoa</taxon>
        <taxon>Arthropoda</taxon>
        <taxon>Hexapoda</taxon>
        <taxon>Insecta</taxon>
        <taxon>Pterygota</taxon>
        <taxon>Neoptera</taxon>
        <taxon>Endopterygota</taxon>
        <taxon>Lepidoptera</taxon>
        <taxon>Glossata</taxon>
        <taxon>Ditrysia</taxon>
        <taxon>Papilionoidea</taxon>
        <taxon>Pieridae</taxon>
        <taxon>Dismorphiinae</taxon>
        <taxon>Leptidea</taxon>
    </lineage>
</organism>
<evidence type="ECO:0000256" key="4">
    <source>
        <dbReference type="ARBA" id="ARBA00022963"/>
    </source>
</evidence>
<evidence type="ECO:0000256" key="1">
    <source>
        <dbReference type="ARBA" id="ARBA00010701"/>
    </source>
</evidence>
<keyword evidence="11" id="KW-1185">Reference proteome</keyword>
<keyword evidence="6" id="KW-0325">Glycoprotein</keyword>
<gene>
    <name evidence="10" type="ORF">LSINAPIS_LOCUS10031</name>
</gene>
<evidence type="ECO:0000313" key="11">
    <source>
        <dbReference type="Proteomes" id="UP000324832"/>
    </source>
</evidence>
<reference evidence="10 11" key="1">
    <citation type="submission" date="2017-07" db="EMBL/GenBank/DDBJ databases">
        <authorList>
            <person name="Talla V."/>
            <person name="Backstrom N."/>
        </authorList>
    </citation>
    <scope>NUCLEOTIDE SEQUENCE [LARGE SCALE GENOMIC DNA]</scope>
</reference>
<evidence type="ECO:0000256" key="6">
    <source>
        <dbReference type="ARBA" id="ARBA00023180"/>
    </source>
</evidence>
<evidence type="ECO:0000256" key="8">
    <source>
        <dbReference type="SAM" id="SignalP"/>
    </source>
</evidence>
<keyword evidence="3" id="KW-0378">Hydrolase</keyword>
<dbReference type="AlphaFoldDB" id="A0A5E4QP28"/>
<dbReference type="FunFam" id="3.40.50.1820:FF:000057">
    <property type="entry name" value="Lipase"/>
    <property type="match status" value="1"/>
</dbReference>
<comment type="similarity">
    <text evidence="1">Belongs to the AB hydrolase superfamily. Lipase family.</text>
</comment>
<keyword evidence="4" id="KW-0442">Lipid degradation</keyword>
<dbReference type="Pfam" id="PF04083">
    <property type="entry name" value="Abhydro_lipase"/>
    <property type="match status" value="1"/>
</dbReference>
<dbReference type="EMBL" id="FZQP02003967">
    <property type="protein sequence ID" value="VVC99089.1"/>
    <property type="molecule type" value="Genomic_DNA"/>
</dbReference>
<dbReference type="SUPFAM" id="SSF53474">
    <property type="entry name" value="alpha/beta-Hydrolases"/>
    <property type="match status" value="1"/>
</dbReference>
<feature type="domain" description="Partial AB-hydrolase lipase" evidence="9">
    <location>
        <begin position="154"/>
        <end position="213"/>
    </location>
</feature>
<evidence type="ECO:0000256" key="3">
    <source>
        <dbReference type="ARBA" id="ARBA00022801"/>
    </source>
</evidence>
<keyword evidence="5" id="KW-0443">Lipid metabolism</keyword>
<evidence type="ECO:0000256" key="2">
    <source>
        <dbReference type="ARBA" id="ARBA00022729"/>
    </source>
</evidence>
<dbReference type="GO" id="GO:0016042">
    <property type="term" value="P:lipid catabolic process"/>
    <property type="evidence" value="ECO:0007669"/>
    <property type="project" value="UniProtKB-KW"/>
</dbReference>
<dbReference type="InterPro" id="IPR006693">
    <property type="entry name" value="AB_hydrolase_lipase"/>
</dbReference>
<evidence type="ECO:0000256" key="7">
    <source>
        <dbReference type="SAM" id="MobiDB-lite"/>
    </source>
</evidence>
<sequence length="523" mass="60022">MKLILVLCIAALSGTRANLLRPLYPRLDPYVVQPLDYADERPQHHRRTDKSKEFTYEDNSSDFPTYPVGSWMAPTFSKTVQVDRNPMYGDAASWRGVHIAVSKSPAITKQQIARVYSDAFDTIKHISEEDKRNFHKQYEITAQTESEETHLNATELLRSHEYTVEEHVVRTDDGYELTMFRVLPKEKSNVVSKRPIVFLMHGLLGSADDWLLMGPHKSLAYMLSDAGFEVWLGNARGSKYSRKHVSKHPAQDDFWSYSIDEVALHDLPAMIDYVLRTSEHENLYYVGHSQGNTAIFALTAARPEYNDKIVMMHALSPMVYMSRVRSPLLRMLTPNSPFYKQLKDHIGEGEMKFNKELVHTVGGSMCENEIGCKYLCSNPNFIVTGMDPTNMEIDLIPVILGHSQPGVSTRQIQHYAQTAASDEFRKYNHGVDVNKAVYGSEIPPKYNMSNVKVPVVLYYSDEDWLAHPVDVERLRQELPNVKESYRIPEEHFSNMDFQFSTKSSKTVYPKVLESIKNHHEMQY</sequence>
<dbReference type="InterPro" id="IPR029058">
    <property type="entry name" value="AB_hydrolase_fold"/>
</dbReference>
<accession>A0A5E4QP28</accession>
<proteinExistence type="inferred from homology"/>
<dbReference type="GO" id="GO:0016787">
    <property type="term" value="F:hydrolase activity"/>
    <property type="evidence" value="ECO:0007669"/>
    <property type="project" value="UniProtKB-KW"/>
</dbReference>
<dbReference type="Gene3D" id="3.40.50.1820">
    <property type="entry name" value="alpha/beta hydrolase"/>
    <property type="match status" value="1"/>
</dbReference>
<name>A0A5E4QP28_9NEOP</name>
<protein>
    <recommendedName>
        <fullName evidence="9">Partial AB-hydrolase lipase domain-containing protein</fullName>
    </recommendedName>
</protein>
<evidence type="ECO:0000259" key="9">
    <source>
        <dbReference type="Pfam" id="PF04083"/>
    </source>
</evidence>
<keyword evidence="2 8" id="KW-0732">Signal</keyword>
<evidence type="ECO:0000256" key="5">
    <source>
        <dbReference type="ARBA" id="ARBA00023098"/>
    </source>
</evidence>